<dbReference type="Proteomes" id="UP001500552">
    <property type="component" value="Unassembled WGS sequence"/>
</dbReference>
<sequence length="103" mass="11043">MDFFKKGKEEPAKPAAVPKSTQRAATPPVSPTHAAAGNDNLKKPAAPAQDTYTVQSGDSLSKIAKNHYGDANAWKRIYEANKALIGANPDLIHPGQRLVIPRD</sequence>
<dbReference type="InterPro" id="IPR036779">
    <property type="entry name" value="LysM_dom_sf"/>
</dbReference>
<dbReference type="Gene3D" id="3.10.350.10">
    <property type="entry name" value="LysM domain"/>
    <property type="match status" value="1"/>
</dbReference>
<dbReference type="PANTHER" id="PTHR34700:SF4">
    <property type="entry name" value="PHAGE-LIKE ELEMENT PBSX PROTEIN XKDP"/>
    <property type="match status" value="1"/>
</dbReference>
<evidence type="ECO:0000256" key="1">
    <source>
        <dbReference type="SAM" id="MobiDB-lite"/>
    </source>
</evidence>
<dbReference type="InterPro" id="IPR052196">
    <property type="entry name" value="Bact_Kbp"/>
</dbReference>
<keyword evidence="4" id="KW-1185">Reference proteome</keyword>
<dbReference type="RefSeq" id="WP_345159395.1">
    <property type="nucleotide sequence ID" value="NZ_BAABHC010000014.1"/>
</dbReference>
<proteinExistence type="predicted"/>
<evidence type="ECO:0000313" key="4">
    <source>
        <dbReference type="Proteomes" id="UP001500552"/>
    </source>
</evidence>
<feature type="compositionally biased region" description="Basic and acidic residues" evidence="1">
    <location>
        <begin position="1"/>
        <end position="12"/>
    </location>
</feature>
<evidence type="ECO:0000313" key="3">
    <source>
        <dbReference type="EMBL" id="GAA4433981.1"/>
    </source>
</evidence>
<protein>
    <recommendedName>
        <fullName evidence="2">LysM domain-containing protein</fullName>
    </recommendedName>
</protein>
<feature type="region of interest" description="Disordered" evidence="1">
    <location>
        <begin position="1"/>
        <end position="55"/>
    </location>
</feature>
<dbReference type="PROSITE" id="PS51782">
    <property type="entry name" value="LYSM"/>
    <property type="match status" value="1"/>
</dbReference>
<accession>A0ABP8LRH3</accession>
<gene>
    <name evidence="3" type="ORF">GCM10023188_24380</name>
</gene>
<dbReference type="EMBL" id="BAABHC010000014">
    <property type="protein sequence ID" value="GAA4433981.1"/>
    <property type="molecule type" value="Genomic_DNA"/>
</dbReference>
<organism evidence="3 4">
    <name type="scientific">Pontibacter saemangeumensis</name>
    <dbReference type="NCBI Taxonomy" id="1084525"/>
    <lineage>
        <taxon>Bacteria</taxon>
        <taxon>Pseudomonadati</taxon>
        <taxon>Bacteroidota</taxon>
        <taxon>Cytophagia</taxon>
        <taxon>Cytophagales</taxon>
        <taxon>Hymenobacteraceae</taxon>
        <taxon>Pontibacter</taxon>
    </lineage>
</organism>
<dbReference type="PANTHER" id="PTHR34700">
    <property type="entry name" value="POTASSIUM BINDING PROTEIN KBP"/>
    <property type="match status" value="1"/>
</dbReference>
<dbReference type="CDD" id="cd00118">
    <property type="entry name" value="LysM"/>
    <property type="match status" value="1"/>
</dbReference>
<reference evidence="4" key="1">
    <citation type="journal article" date="2019" name="Int. J. Syst. Evol. Microbiol.">
        <title>The Global Catalogue of Microorganisms (GCM) 10K type strain sequencing project: providing services to taxonomists for standard genome sequencing and annotation.</title>
        <authorList>
            <consortium name="The Broad Institute Genomics Platform"/>
            <consortium name="The Broad Institute Genome Sequencing Center for Infectious Disease"/>
            <person name="Wu L."/>
            <person name="Ma J."/>
        </authorList>
    </citation>
    <scope>NUCLEOTIDE SEQUENCE [LARGE SCALE GENOMIC DNA]</scope>
    <source>
        <strain evidence="4">JCM 17926</strain>
    </source>
</reference>
<dbReference type="InterPro" id="IPR018392">
    <property type="entry name" value="LysM"/>
</dbReference>
<comment type="caution">
    <text evidence="3">The sequence shown here is derived from an EMBL/GenBank/DDBJ whole genome shotgun (WGS) entry which is preliminary data.</text>
</comment>
<name>A0ABP8LRH3_9BACT</name>
<dbReference type="SMART" id="SM00257">
    <property type="entry name" value="LysM"/>
    <property type="match status" value="1"/>
</dbReference>
<dbReference type="SUPFAM" id="SSF54106">
    <property type="entry name" value="LysM domain"/>
    <property type="match status" value="1"/>
</dbReference>
<dbReference type="Pfam" id="PF01476">
    <property type="entry name" value="LysM"/>
    <property type="match status" value="1"/>
</dbReference>
<feature type="domain" description="LysM" evidence="2">
    <location>
        <begin position="50"/>
        <end position="100"/>
    </location>
</feature>
<evidence type="ECO:0000259" key="2">
    <source>
        <dbReference type="PROSITE" id="PS51782"/>
    </source>
</evidence>